<comment type="caution">
    <text evidence="2">The sequence shown here is derived from an EMBL/GenBank/DDBJ whole genome shotgun (WGS) entry which is preliminary data.</text>
</comment>
<reference evidence="2" key="1">
    <citation type="submission" date="2019-08" db="EMBL/GenBank/DDBJ databases">
        <title>The improved chromosome-level genome for the pearl oyster Pinctada fucata martensii using PacBio sequencing and Hi-C.</title>
        <authorList>
            <person name="Zheng Z."/>
        </authorList>
    </citation>
    <scope>NUCLEOTIDE SEQUENCE</scope>
    <source>
        <strain evidence="2">ZZ-2019</strain>
        <tissue evidence="2">Adductor muscle</tissue>
    </source>
</reference>
<organism evidence="2 3">
    <name type="scientific">Pinctada imbricata</name>
    <name type="common">Atlantic pearl-oyster</name>
    <name type="synonym">Pinctada martensii</name>
    <dbReference type="NCBI Taxonomy" id="66713"/>
    <lineage>
        <taxon>Eukaryota</taxon>
        <taxon>Metazoa</taxon>
        <taxon>Spiralia</taxon>
        <taxon>Lophotrochozoa</taxon>
        <taxon>Mollusca</taxon>
        <taxon>Bivalvia</taxon>
        <taxon>Autobranchia</taxon>
        <taxon>Pteriomorphia</taxon>
        <taxon>Pterioida</taxon>
        <taxon>Pterioidea</taxon>
        <taxon>Pteriidae</taxon>
        <taxon>Pinctada</taxon>
    </lineage>
</organism>
<keyword evidence="1" id="KW-0472">Membrane</keyword>
<gene>
    <name evidence="2" type="ORF">FSP39_022849</name>
</gene>
<accession>A0AA88XSM4</accession>
<evidence type="ECO:0000313" key="3">
    <source>
        <dbReference type="Proteomes" id="UP001186944"/>
    </source>
</evidence>
<feature type="transmembrane region" description="Helical" evidence="1">
    <location>
        <begin position="253"/>
        <end position="273"/>
    </location>
</feature>
<dbReference type="Proteomes" id="UP001186944">
    <property type="component" value="Unassembled WGS sequence"/>
</dbReference>
<name>A0AA88XSM4_PINIB</name>
<sequence length="351" mass="41618">MFYGKICGDNQRMLLSALRDLYAEGYWCLLRCLSLNKNLTMIISQPYIHMVSCNEEEYLTESYKERKRLEVIYQFDIPVTTDDVRTITSILHNTVNINTETELMICTVRLRVNFLLQKYSESLLLSSKLPSRHFTRNRKQYLTRKGAYRMQVRSKTYLCMNYLSYAKCMYLSGNYHKIIVMLHYIKRRLHSQPYMYRWSLDDEIIMAARQRGMPYDTLIKSFIVSNVKMDTLLSIEELQLECLAQLGHIGGDVLYIPPIVFINFMLILCYTRIGDYLRRYDILEELLILLHHDNGFHIFTMRKAISWEILGICQQICGDHQSAFQSYINALNDKFNYFKEATKVRINSLYN</sequence>
<evidence type="ECO:0000313" key="2">
    <source>
        <dbReference type="EMBL" id="KAK3086752.1"/>
    </source>
</evidence>
<dbReference type="AlphaFoldDB" id="A0AA88XSM4"/>
<evidence type="ECO:0000256" key="1">
    <source>
        <dbReference type="SAM" id="Phobius"/>
    </source>
</evidence>
<protein>
    <submittedName>
        <fullName evidence="2">Uncharacterized protein</fullName>
    </submittedName>
</protein>
<dbReference type="EMBL" id="VSWD01000012">
    <property type="protein sequence ID" value="KAK3086752.1"/>
    <property type="molecule type" value="Genomic_DNA"/>
</dbReference>
<keyword evidence="1" id="KW-1133">Transmembrane helix</keyword>
<keyword evidence="3" id="KW-1185">Reference proteome</keyword>
<keyword evidence="1" id="KW-0812">Transmembrane</keyword>
<proteinExistence type="predicted"/>